<reference evidence="5" key="1">
    <citation type="journal article" date="2022" name="Int. J. Syst. Evol. Microbiol.">
        <title>Pseudomonas aegrilactucae sp. nov. and Pseudomonas morbosilactucae sp. nov., pathogens causing bacterial rot of lettuce in Japan.</title>
        <authorList>
            <person name="Sawada H."/>
            <person name="Fujikawa T."/>
            <person name="Satou M."/>
        </authorList>
    </citation>
    <scope>NUCLEOTIDE SEQUENCE</scope>
    <source>
        <strain evidence="5">0166_1</strain>
    </source>
</reference>
<dbReference type="InterPro" id="IPR003362">
    <property type="entry name" value="Bact_transf"/>
</dbReference>
<gene>
    <name evidence="5" type="ORF">DSM104329_04187</name>
</gene>
<keyword evidence="3" id="KW-1133">Transmembrane helix</keyword>
<dbReference type="GO" id="GO:0016780">
    <property type="term" value="F:phosphotransferase activity, for other substituted phosphate groups"/>
    <property type="evidence" value="ECO:0007669"/>
    <property type="project" value="TreeGrafter"/>
</dbReference>
<evidence type="ECO:0000256" key="1">
    <source>
        <dbReference type="ARBA" id="ARBA00006464"/>
    </source>
</evidence>
<dbReference type="KEGG" id="sbae:DSM104329_04187"/>
<evidence type="ECO:0000259" key="4">
    <source>
        <dbReference type="Pfam" id="PF02397"/>
    </source>
</evidence>
<keyword evidence="3" id="KW-0812">Transmembrane</keyword>
<evidence type="ECO:0000256" key="3">
    <source>
        <dbReference type="SAM" id="Phobius"/>
    </source>
</evidence>
<proteinExistence type="inferred from homology"/>
<dbReference type="Pfam" id="PF02397">
    <property type="entry name" value="Bac_transf"/>
    <property type="match status" value="1"/>
</dbReference>
<protein>
    <recommendedName>
        <fullName evidence="4">Bacterial sugar transferase domain-containing protein</fullName>
    </recommendedName>
</protein>
<dbReference type="Proteomes" id="UP001162834">
    <property type="component" value="Chromosome"/>
</dbReference>
<feature type="region of interest" description="Disordered" evidence="2">
    <location>
        <begin position="1"/>
        <end position="24"/>
    </location>
</feature>
<dbReference type="AlphaFoldDB" id="A0A9E6Y0M5"/>
<dbReference type="EMBL" id="CP087164">
    <property type="protein sequence ID" value="UGS37766.1"/>
    <property type="molecule type" value="Genomic_DNA"/>
</dbReference>
<keyword evidence="3" id="KW-0472">Membrane</keyword>
<evidence type="ECO:0000313" key="5">
    <source>
        <dbReference type="EMBL" id="UGS37766.1"/>
    </source>
</evidence>
<name>A0A9E6Y0M5_9ACTN</name>
<dbReference type="RefSeq" id="WP_259311810.1">
    <property type="nucleotide sequence ID" value="NZ_CP087164.1"/>
</dbReference>
<keyword evidence="6" id="KW-1185">Reference proteome</keyword>
<evidence type="ECO:0000313" key="6">
    <source>
        <dbReference type="Proteomes" id="UP001162834"/>
    </source>
</evidence>
<comment type="similarity">
    <text evidence="1">Belongs to the bacterial sugar transferase family.</text>
</comment>
<organism evidence="5 6">
    <name type="scientific">Capillimicrobium parvum</name>
    <dbReference type="NCBI Taxonomy" id="2884022"/>
    <lineage>
        <taxon>Bacteria</taxon>
        <taxon>Bacillati</taxon>
        <taxon>Actinomycetota</taxon>
        <taxon>Thermoleophilia</taxon>
        <taxon>Solirubrobacterales</taxon>
        <taxon>Capillimicrobiaceae</taxon>
        <taxon>Capillimicrobium</taxon>
    </lineage>
</organism>
<sequence length="243" mass="27073">MAAEAPVTHAGTSLTAGAPPTPVPNWDAMPDRIGEPWWSAAARRARDVTGAAIVLLFLSPVMAVIAIAVRLSSPGPALFRQQRIGRGMRPFTVLKFRTMWTDSDAAAHREYVSGLIAGTPDGPRQGLYKLAGDDRVTGIGRSLRRWSLDELPQLWNVLRGDMSLVGPRPVIAYEVERYPEWYFDRFRVRPGMTGLWQVSGRNERTYEEMVSFDVEYALTTTLRGDCVILFKTLWVVVARRGVA</sequence>
<accession>A0A9E6Y0M5</accession>
<dbReference type="PANTHER" id="PTHR30576:SF10">
    <property type="entry name" value="SLL5057 PROTEIN"/>
    <property type="match status" value="1"/>
</dbReference>
<feature type="domain" description="Bacterial sugar transferase" evidence="4">
    <location>
        <begin position="43"/>
        <end position="237"/>
    </location>
</feature>
<dbReference type="PANTHER" id="PTHR30576">
    <property type="entry name" value="COLANIC BIOSYNTHESIS UDP-GLUCOSE LIPID CARRIER TRANSFERASE"/>
    <property type="match status" value="1"/>
</dbReference>
<feature type="transmembrane region" description="Helical" evidence="3">
    <location>
        <begin position="48"/>
        <end position="71"/>
    </location>
</feature>
<evidence type="ECO:0000256" key="2">
    <source>
        <dbReference type="SAM" id="MobiDB-lite"/>
    </source>
</evidence>